<dbReference type="AlphaFoldDB" id="A0A0S4KF83"/>
<dbReference type="Gene3D" id="1.25.40.10">
    <property type="entry name" value="Tetratricopeptide repeat domain"/>
    <property type="match status" value="1"/>
</dbReference>
<feature type="compositionally biased region" description="Low complexity" evidence="1">
    <location>
        <begin position="12"/>
        <end position="25"/>
    </location>
</feature>
<name>A0A0S4KF83_BODSA</name>
<evidence type="ECO:0000313" key="2">
    <source>
        <dbReference type="EMBL" id="CUI14306.1"/>
    </source>
</evidence>
<feature type="compositionally biased region" description="Polar residues" evidence="1">
    <location>
        <begin position="363"/>
        <end position="374"/>
    </location>
</feature>
<organism evidence="2 3">
    <name type="scientific">Bodo saltans</name>
    <name type="common">Flagellated protozoan</name>
    <dbReference type="NCBI Taxonomy" id="75058"/>
    <lineage>
        <taxon>Eukaryota</taxon>
        <taxon>Discoba</taxon>
        <taxon>Euglenozoa</taxon>
        <taxon>Kinetoplastea</taxon>
        <taxon>Metakinetoplastina</taxon>
        <taxon>Eubodonida</taxon>
        <taxon>Bodonidae</taxon>
        <taxon>Bodo</taxon>
    </lineage>
</organism>
<keyword evidence="3" id="KW-1185">Reference proteome</keyword>
<gene>
    <name evidence="2" type="ORF">BSAL_84935</name>
</gene>
<accession>A0A0S4KF83</accession>
<evidence type="ECO:0000256" key="1">
    <source>
        <dbReference type="SAM" id="MobiDB-lite"/>
    </source>
</evidence>
<evidence type="ECO:0000313" key="3">
    <source>
        <dbReference type="Proteomes" id="UP000051952"/>
    </source>
</evidence>
<feature type="region of interest" description="Disordered" evidence="1">
    <location>
        <begin position="1"/>
        <end position="25"/>
    </location>
</feature>
<feature type="compositionally biased region" description="Polar residues" evidence="1">
    <location>
        <begin position="347"/>
        <end position="356"/>
    </location>
</feature>
<dbReference type="InterPro" id="IPR011990">
    <property type="entry name" value="TPR-like_helical_dom_sf"/>
</dbReference>
<dbReference type="Proteomes" id="UP000051952">
    <property type="component" value="Unassembled WGS sequence"/>
</dbReference>
<protein>
    <submittedName>
        <fullName evidence="2">Uncharacterized protein</fullName>
    </submittedName>
</protein>
<feature type="region of interest" description="Disordered" evidence="1">
    <location>
        <begin position="155"/>
        <end position="185"/>
    </location>
</feature>
<proteinExistence type="predicted"/>
<feature type="region of interest" description="Disordered" evidence="1">
    <location>
        <begin position="460"/>
        <end position="518"/>
    </location>
</feature>
<feature type="compositionally biased region" description="Polar residues" evidence="1">
    <location>
        <begin position="460"/>
        <end position="475"/>
    </location>
</feature>
<feature type="compositionally biased region" description="Low complexity" evidence="1">
    <location>
        <begin position="336"/>
        <end position="346"/>
    </location>
</feature>
<dbReference type="OrthoDB" id="266971at2759"/>
<feature type="compositionally biased region" description="Polar residues" evidence="1">
    <location>
        <begin position="483"/>
        <end position="511"/>
    </location>
</feature>
<dbReference type="EMBL" id="CYKH01000991">
    <property type="protein sequence ID" value="CUI14306.1"/>
    <property type="molecule type" value="Genomic_DNA"/>
</dbReference>
<feature type="region of interest" description="Disordered" evidence="1">
    <location>
        <begin position="417"/>
        <end position="448"/>
    </location>
</feature>
<dbReference type="SUPFAM" id="SSF48452">
    <property type="entry name" value="TPR-like"/>
    <property type="match status" value="1"/>
</dbReference>
<reference evidence="3" key="1">
    <citation type="submission" date="2015-09" db="EMBL/GenBank/DDBJ databases">
        <authorList>
            <consortium name="Pathogen Informatics"/>
        </authorList>
    </citation>
    <scope>NUCLEOTIDE SEQUENCE [LARGE SCALE GENOMIC DNA]</scope>
    <source>
        <strain evidence="3">Lake Konstanz</strain>
    </source>
</reference>
<sequence>MTDVQGVNNGLVGPTDVGVSSVTTDSSKRDVRYEVLDMNSQGMYMCQQQQLDEAEAILTQAYNVLENDNTVHDAQTLDQLRSTTLNNLGVVECHKGLHKQALNHLEVAQTLEHQWDVHSPSVSLNICAACNALGMYDRATSAALDTIEMLRQSAKSAAEGTLHHSGTVGSGTEHDPTATSPTAAAAGNSENSVLWGAAWHNLAVAQLNIASGKDLSEYTNVLALFHNAMESTTALLGAQHPMTGAVHETYRSIRQHLREAGVYKQHRALLTCELPPVSGKAPPPEAEPGLTTHATAVKQSKDFHLTLRGKETGGKKVVERYSSEAFPSALGGGSSGTTPRRTPRGTAINSPRNTVSDYGASARSGSTKSIQKRGQSPIRGIPLSGNLLAASALYRNPHPLLFHPKLRPVDYVPKLLPNADSGRGGRDALPAIGKSAQGSSSPPKYREQLSEEMWVEAVNRHQTTTSPRRQGNNPASKPARPVYSQQLYALDSVNSDQHRVNQPVQSAQSVGGTAPPAQ</sequence>
<feature type="region of interest" description="Disordered" evidence="1">
    <location>
        <begin position="326"/>
        <end position="377"/>
    </location>
</feature>
<dbReference type="VEuPathDB" id="TriTrypDB:BSAL_84935"/>